<protein>
    <submittedName>
        <fullName evidence="2">Uncharacterized protein</fullName>
    </submittedName>
</protein>
<evidence type="ECO:0000313" key="2">
    <source>
        <dbReference type="EMBL" id="PWI76392.1"/>
    </source>
</evidence>
<name>A0A2U3EPG7_PURLI</name>
<reference evidence="2 3" key="1">
    <citation type="journal article" date="2016" name="Front. Microbiol.">
        <title>Genome and transcriptome sequences reveal the specific parasitism of the nematophagous Purpureocillium lilacinum 36-1.</title>
        <authorList>
            <person name="Xie J."/>
            <person name="Li S."/>
            <person name="Mo C."/>
            <person name="Xiao X."/>
            <person name="Peng D."/>
            <person name="Wang G."/>
            <person name="Xiao Y."/>
        </authorList>
    </citation>
    <scope>NUCLEOTIDE SEQUENCE [LARGE SCALE GENOMIC DNA]</scope>
    <source>
        <strain evidence="2 3">36-1</strain>
    </source>
</reference>
<dbReference type="Proteomes" id="UP000245956">
    <property type="component" value="Unassembled WGS sequence"/>
</dbReference>
<accession>A0A2U3EPG7</accession>
<evidence type="ECO:0000313" key="3">
    <source>
        <dbReference type="Proteomes" id="UP000245956"/>
    </source>
</evidence>
<feature type="region of interest" description="Disordered" evidence="1">
    <location>
        <begin position="839"/>
        <end position="863"/>
    </location>
</feature>
<dbReference type="AlphaFoldDB" id="A0A2U3EPG7"/>
<gene>
    <name evidence="2" type="ORF">PCL_03586</name>
</gene>
<sequence>MSVLHPAPIRTKHIVQAPVLRTGIACAAKTGAKRTWCDRWRGTANTLVRFMKPGSSIDHIWDWTDAPGGIASARLGGAHCQACQGTPGVLGRQKAMADGRNETGTAEPTRGGPFRGLVPVEPSPTPPGAHPPVNGPMEAYPALPASPARQNRQPAEAVEGWGTTNFGGYGSKALRQSAAANALAPRHPWGHHRGPFGGMPGLPRLASLPASCSALVRCDRDQNGGTVRPAEFQPSRLTQSAFDWRPPSLLVLLSLVPLAASHLALCVELLHSLPPVWPTAAFCGLSCLSSGFDDNWNQNPQGAVPESGRAAIGKASNKARERAVARRSSLYYLSGSLGGALPHASARRPFVTHCAANCAVPSPGGQHRSLRYKYVRTAAWPEDKKGSAWWVVFPSEGLVPGPGSVPSLRGLCQSPFPTAAAFLVSSPFQPRALHLPLSVPVCPPLSLLCRPPLTRVLDARSFTKHKIVKSPSSWSTTPTPPPVLLVVGRTCAGCLKHAVSFLRFVRIPNDEYGVLRPSYLPDRSHRGRQSLVRQSGPTVLAHLGQPFPAPAPPWRRQTSRDQPRYVGLTIAHDHPFTIIPGHTASAQLPVRATDWTWHPPARVSATWRQHLRTSAIRPPTSRQPPRAPFCKRDLLREARAVHVVSCLVSPRGSQEAGGVMTMSMPSASSVFDSGLDGFSSPYLDKIVRNSISRAMETLDISAPSPGPPNASDLLNDMGDYCSRTAMMWALVTENLLKGPHLEQAARKAHERSCTDSGMSDLSEVARIDMDIDRLRKIRDLSIEFSNQVQATWRPQTPMSSPPSVHAASISPFLDTKMSLAGKSLSVSSEGESRALKARKLLPDSHAQSQTDLGNKSDESDESDDELFLDIDMDALRQRGKGNYSCPKGTRCKKGGVDKDGNLVVFDRNSSFAQHCNKHRKPWRCDVAGCPNPPKKRRFARRDGLERHKATVKHYVVT</sequence>
<comment type="caution">
    <text evidence="2">The sequence shown here is derived from an EMBL/GenBank/DDBJ whole genome shotgun (WGS) entry which is preliminary data.</text>
</comment>
<dbReference type="EMBL" id="LCWV01000001">
    <property type="protein sequence ID" value="PWI76392.1"/>
    <property type="molecule type" value="Genomic_DNA"/>
</dbReference>
<evidence type="ECO:0000256" key="1">
    <source>
        <dbReference type="SAM" id="MobiDB-lite"/>
    </source>
</evidence>
<organism evidence="2 3">
    <name type="scientific">Purpureocillium lilacinum</name>
    <name type="common">Paecilomyces lilacinus</name>
    <dbReference type="NCBI Taxonomy" id="33203"/>
    <lineage>
        <taxon>Eukaryota</taxon>
        <taxon>Fungi</taxon>
        <taxon>Dikarya</taxon>
        <taxon>Ascomycota</taxon>
        <taxon>Pezizomycotina</taxon>
        <taxon>Sordariomycetes</taxon>
        <taxon>Hypocreomycetidae</taxon>
        <taxon>Hypocreales</taxon>
        <taxon>Ophiocordycipitaceae</taxon>
        <taxon>Purpureocillium</taxon>
    </lineage>
</organism>
<proteinExistence type="predicted"/>